<comment type="caution">
    <text evidence="6">Lacks conserved residue(s) required for the propagation of feature annotation.</text>
</comment>
<sequence>MSTEWSAEFCLFIPSSLKHRHLPKNEFQSQLASRIAMCFNGAKDPRKYKIDEKITAPLWAKACCQATPTGDSVCKHTDHFVLVYVSHALLREYATYLRPDLKEDNQMTFYVNYDRFVELTDSLSILSPGQRSWLAELALRSFSLDKDLFTELVSLLACVDVNRVHAIQSNERGPTLFHLLQLKLVNEVVLCHNKAERLTVWRRNFDQFRWFPDSTALRSYFGDSVGFYFAWMRTYSLCLLGPTAAGLLCWIISSIVSYFSDTSESEMPSRTLLSIRLVFTLFMILWALICTKIWSRQHAYLVESWSANTILERLINDCAWLFRLVDRRIEFHGEWRRSRVSGQLELHFMASRRRLRYLVSGLVIVFCLFLAAIIHILLLNLEGFVTESKSPFCYVSFVGQFAHDGALFDPNQSGFWPYLPGIFHSLFVYLMNQVVFYYVAHRLTDFENHQGTEEYNQALIIKRFLFEMLDAYGCLAYLGFVLSDREALASLQLTMLTTNCLRRFIMEVLIPFIIYRFRVWQEKLTSGRTKREDENSTSGNDDHPVWWSDLRRELCADSYEPFDDYLEMVLEHGYLVLFAYVTPLRGAALTFLTILFEAHSDALKMLLVTRRPSPRPLVQGSYIWLSLLAAQAWLSILTNAGLVIASLEPFELDISPSMLFLLLEHTLVLIGLAVHFFIQDVPACVRDARRARDLQQMQLFTSNPVFGAAVK</sequence>
<dbReference type="EMBL" id="JTDE01001542">
    <property type="protein sequence ID" value="KAF7258766.1"/>
    <property type="molecule type" value="Genomic_DNA"/>
</dbReference>
<keyword evidence="4 6" id="KW-1133">Transmembrane helix</keyword>
<dbReference type="PANTHER" id="PTHR12308">
    <property type="entry name" value="ANOCTAMIN"/>
    <property type="match status" value="1"/>
</dbReference>
<dbReference type="OrthoDB" id="296386at2759"/>
<keyword evidence="5 6" id="KW-0472">Membrane</keyword>
<keyword evidence="9" id="KW-1185">Reference proteome</keyword>
<keyword evidence="3 6" id="KW-0812">Transmembrane</keyword>
<feature type="transmembrane region" description="Helical" evidence="6">
    <location>
        <begin position="464"/>
        <end position="483"/>
    </location>
</feature>
<feature type="transmembrane region" description="Helical" evidence="6">
    <location>
        <begin position="622"/>
        <end position="647"/>
    </location>
</feature>
<dbReference type="Proteomes" id="UP000822476">
    <property type="component" value="Unassembled WGS sequence"/>
</dbReference>
<evidence type="ECO:0000313" key="9">
    <source>
        <dbReference type="Proteomes" id="UP000822476"/>
    </source>
</evidence>
<proteinExistence type="inferred from homology"/>
<feature type="transmembrane region" description="Helical" evidence="6">
    <location>
        <begin position="418"/>
        <end position="440"/>
    </location>
</feature>
<evidence type="ECO:0000313" key="8">
    <source>
        <dbReference type="EMBL" id="KAF7258766.1"/>
    </source>
</evidence>
<dbReference type="Pfam" id="PF04547">
    <property type="entry name" value="Anoctamin"/>
    <property type="match status" value="1"/>
</dbReference>
<dbReference type="GO" id="GO:0016020">
    <property type="term" value="C:membrane"/>
    <property type="evidence" value="ECO:0007669"/>
    <property type="project" value="UniProtKB-SubCell"/>
</dbReference>
<dbReference type="InterPro" id="IPR007632">
    <property type="entry name" value="Anoctamin"/>
</dbReference>
<evidence type="ECO:0000256" key="2">
    <source>
        <dbReference type="ARBA" id="ARBA00009671"/>
    </source>
</evidence>
<organism evidence="8 9">
    <name type="scientific">Paragonimus skrjabini miyazakii</name>
    <dbReference type="NCBI Taxonomy" id="59628"/>
    <lineage>
        <taxon>Eukaryota</taxon>
        <taxon>Metazoa</taxon>
        <taxon>Spiralia</taxon>
        <taxon>Lophotrochozoa</taxon>
        <taxon>Platyhelminthes</taxon>
        <taxon>Trematoda</taxon>
        <taxon>Digenea</taxon>
        <taxon>Plagiorchiida</taxon>
        <taxon>Troglotremata</taxon>
        <taxon>Troglotrematidae</taxon>
        <taxon>Paragonimus</taxon>
    </lineage>
</organism>
<evidence type="ECO:0000256" key="3">
    <source>
        <dbReference type="ARBA" id="ARBA00022692"/>
    </source>
</evidence>
<feature type="transmembrane region" description="Helical" evidence="6">
    <location>
        <begin position="271"/>
        <end position="289"/>
    </location>
</feature>
<reference evidence="8" key="1">
    <citation type="submission" date="2019-07" db="EMBL/GenBank/DDBJ databases">
        <title>Annotation for the trematode Paragonimus miyazaki's.</title>
        <authorList>
            <person name="Choi Y.-J."/>
        </authorList>
    </citation>
    <scope>NUCLEOTIDE SEQUENCE</scope>
    <source>
        <strain evidence="8">Japan</strain>
    </source>
</reference>
<feature type="transmembrane region" description="Helical" evidence="6">
    <location>
        <begin position="503"/>
        <end position="520"/>
    </location>
</feature>
<comment type="caution">
    <text evidence="8">The sequence shown here is derived from an EMBL/GenBank/DDBJ whole genome shotgun (WGS) entry which is preliminary data.</text>
</comment>
<feature type="transmembrane region" description="Helical" evidence="6">
    <location>
        <begin position="357"/>
        <end position="378"/>
    </location>
</feature>
<dbReference type="AlphaFoldDB" id="A0A8S9YZU2"/>
<evidence type="ECO:0000256" key="1">
    <source>
        <dbReference type="ARBA" id="ARBA00004141"/>
    </source>
</evidence>
<dbReference type="PANTHER" id="PTHR12308:SF73">
    <property type="entry name" value="ANOCTAMIN"/>
    <property type="match status" value="1"/>
</dbReference>
<protein>
    <recommendedName>
        <fullName evidence="6">Anoctamin</fullName>
    </recommendedName>
</protein>
<evidence type="ECO:0000256" key="4">
    <source>
        <dbReference type="ARBA" id="ARBA00022989"/>
    </source>
</evidence>
<comment type="similarity">
    <text evidence="2 6">Belongs to the anoctamin family.</text>
</comment>
<feature type="transmembrane region" description="Helical" evidence="6">
    <location>
        <begin position="574"/>
        <end position="596"/>
    </location>
</feature>
<dbReference type="InterPro" id="IPR049452">
    <property type="entry name" value="Anoctamin_TM"/>
</dbReference>
<name>A0A8S9YZU2_9TREM</name>
<feature type="transmembrane region" description="Helical" evidence="6">
    <location>
        <begin position="237"/>
        <end position="259"/>
    </location>
</feature>
<accession>A0A8S9YZU2</accession>
<evidence type="ECO:0000256" key="6">
    <source>
        <dbReference type="RuleBase" id="RU280814"/>
    </source>
</evidence>
<evidence type="ECO:0000259" key="7">
    <source>
        <dbReference type="Pfam" id="PF04547"/>
    </source>
</evidence>
<dbReference type="GO" id="GO:0005254">
    <property type="term" value="F:chloride channel activity"/>
    <property type="evidence" value="ECO:0007669"/>
    <property type="project" value="TreeGrafter"/>
</dbReference>
<feature type="transmembrane region" description="Helical" evidence="6">
    <location>
        <begin position="659"/>
        <end position="678"/>
    </location>
</feature>
<feature type="domain" description="Anoctamin transmembrane" evidence="7">
    <location>
        <begin position="218"/>
        <end position="690"/>
    </location>
</feature>
<evidence type="ECO:0000256" key="5">
    <source>
        <dbReference type="ARBA" id="ARBA00023136"/>
    </source>
</evidence>
<comment type="subcellular location">
    <subcellularLocation>
        <location evidence="1 6">Membrane</location>
        <topology evidence="1 6">Multi-pass membrane protein</topology>
    </subcellularLocation>
</comment>
<gene>
    <name evidence="8" type="ORF">EG68_03417</name>
</gene>